<dbReference type="CDD" id="cd00195">
    <property type="entry name" value="UBCc_UEV"/>
    <property type="match status" value="1"/>
</dbReference>
<dbReference type="Gene3D" id="3.10.110.10">
    <property type="entry name" value="Ubiquitin Conjugating Enzyme"/>
    <property type="match status" value="1"/>
</dbReference>
<dbReference type="PROSITE" id="PS00183">
    <property type="entry name" value="UBC_1"/>
    <property type="match status" value="1"/>
</dbReference>
<comment type="caution">
    <text evidence="5">The sequence shown here is derived from an EMBL/GenBank/DDBJ whole genome shotgun (WGS) entry which is preliminary data.</text>
</comment>
<dbReference type="Proteomes" id="UP000189670">
    <property type="component" value="Unassembled WGS sequence"/>
</dbReference>
<sequence length="220" mass="24539">MDKGQKGNRLNPTDTLHDAGVRPGDTLRVSPERTAGAINPMDRDAALARVRNEVLDFADAHTGFTVEANSPVAPTEYLFKFSTEGFAPSHFQDGTPRPIKDHEVLLVLPGDFPVQAPEVWWQTDIFHPNIDPKTGFVCLGELQDQYRPALNMGVLCQLLIDLAAYRNYAETDALDMDAARWALSDKGQKAIKDIKGQTIKSRDEKDDVPDQKLRIRKIKS</sequence>
<dbReference type="SUPFAM" id="SSF54495">
    <property type="entry name" value="UBC-like"/>
    <property type="match status" value="1"/>
</dbReference>
<reference evidence="6" key="1">
    <citation type="submission" date="2012-11" db="EMBL/GenBank/DDBJ databases">
        <authorList>
            <person name="Lucero-Rivera Y.E."/>
            <person name="Tovar-Ramirez D."/>
        </authorList>
    </citation>
    <scope>NUCLEOTIDE SEQUENCE [LARGE SCALE GENOMIC DNA]</scope>
    <source>
        <strain evidence="6">Araruama</strain>
    </source>
</reference>
<feature type="compositionally biased region" description="Basic and acidic residues" evidence="3">
    <location>
        <begin position="194"/>
        <end position="213"/>
    </location>
</feature>
<accession>A0A1V1NVP9</accession>
<dbReference type="AlphaFoldDB" id="A0A1V1NVP9"/>
<evidence type="ECO:0000256" key="2">
    <source>
        <dbReference type="ARBA" id="ARBA00022786"/>
    </source>
</evidence>
<dbReference type="PROSITE" id="PS50127">
    <property type="entry name" value="UBC_2"/>
    <property type="match status" value="1"/>
</dbReference>
<feature type="domain" description="UBC core" evidence="4">
    <location>
        <begin position="45"/>
        <end position="203"/>
    </location>
</feature>
<organism evidence="5 6">
    <name type="scientific">Candidatus Magnetoglobus multicellularis str. Araruama</name>
    <dbReference type="NCBI Taxonomy" id="890399"/>
    <lineage>
        <taxon>Bacteria</taxon>
        <taxon>Pseudomonadati</taxon>
        <taxon>Thermodesulfobacteriota</taxon>
        <taxon>Desulfobacteria</taxon>
        <taxon>Desulfobacterales</taxon>
        <taxon>Desulfobacteraceae</taxon>
        <taxon>Candidatus Magnetoglobus</taxon>
    </lineage>
</organism>
<evidence type="ECO:0000313" key="6">
    <source>
        <dbReference type="Proteomes" id="UP000189670"/>
    </source>
</evidence>
<dbReference type="GO" id="GO:0016740">
    <property type="term" value="F:transferase activity"/>
    <property type="evidence" value="ECO:0007669"/>
    <property type="project" value="UniProtKB-KW"/>
</dbReference>
<protein>
    <submittedName>
        <fullName evidence="5">Ubiquitin-conjugating protein E2</fullName>
    </submittedName>
</protein>
<gene>
    <name evidence="5" type="ORF">OMM_05556</name>
</gene>
<feature type="region of interest" description="Disordered" evidence="3">
    <location>
        <begin position="1"/>
        <end position="29"/>
    </location>
</feature>
<evidence type="ECO:0000256" key="3">
    <source>
        <dbReference type="SAM" id="MobiDB-lite"/>
    </source>
</evidence>
<name>A0A1V1NVP9_9BACT</name>
<dbReference type="EMBL" id="ATBP01001847">
    <property type="protein sequence ID" value="ETR66635.1"/>
    <property type="molecule type" value="Genomic_DNA"/>
</dbReference>
<evidence type="ECO:0000259" key="4">
    <source>
        <dbReference type="PROSITE" id="PS50127"/>
    </source>
</evidence>
<evidence type="ECO:0000256" key="1">
    <source>
        <dbReference type="ARBA" id="ARBA00022679"/>
    </source>
</evidence>
<dbReference type="Pfam" id="PF00179">
    <property type="entry name" value="UQ_con"/>
    <property type="match status" value="1"/>
</dbReference>
<proteinExistence type="predicted"/>
<dbReference type="InterPro" id="IPR023313">
    <property type="entry name" value="UBQ-conjugating_AS"/>
</dbReference>
<dbReference type="InterPro" id="IPR016135">
    <property type="entry name" value="UBQ-conjugating_enzyme/RWD"/>
</dbReference>
<dbReference type="InterPro" id="IPR000608">
    <property type="entry name" value="UBC"/>
</dbReference>
<keyword evidence="1" id="KW-0808">Transferase</keyword>
<keyword evidence="2" id="KW-0833">Ubl conjugation pathway</keyword>
<evidence type="ECO:0000313" key="5">
    <source>
        <dbReference type="EMBL" id="ETR66635.1"/>
    </source>
</evidence>
<feature type="region of interest" description="Disordered" evidence="3">
    <location>
        <begin position="194"/>
        <end position="220"/>
    </location>
</feature>